<evidence type="ECO:0000256" key="2">
    <source>
        <dbReference type="ARBA" id="ARBA00022701"/>
    </source>
</evidence>
<dbReference type="PRINTS" id="PR01161">
    <property type="entry name" value="TUBULIN"/>
</dbReference>
<gene>
    <name evidence="7" type="ORF">Cboi02_000512800</name>
</gene>
<dbReference type="EMBL" id="BSXN01002338">
    <property type="protein sequence ID" value="GME76318.1"/>
    <property type="molecule type" value="Genomic_DNA"/>
</dbReference>
<dbReference type="AlphaFoldDB" id="A0A9W6T4H6"/>
<evidence type="ECO:0000313" key="8">
    <source>
        <dbReference type="Proteomes" id="UP001165120"/>
    </source>
</evidence>
<dbReference type="GO" id="GO:0007017">
    <property type="term" value="P:microtubule-based process"/>
    <property type="evidence" value="ECO:0007669"/>
    <property type="project" value="InterPro"/>
</dbReference>
<evidence type="ECO:0000256" key="5">
    <source>
        <dbReference type="RuleBase" id="RU000352"/>
    </source>
</evidence>
<dbReference type="SMART" id="SM00864">
    <property type="entry name" value="Tubulin"/>
    <property type="match status" value="1"/>
</dbReference>
<accession>A0A9W6T4H6</accession>
<dbReference type="GO" id="GO:0005874">
    <property type="term" value="C:microtubule"/>
    <property type="evidence" value="ECO:0007669"/>
    <property type="project" value="UniProtKB-KW"/>
</dbReference>
<evidence type="ECO:0000256" key="3">
    <source>
        <dbReference type="ARBA" id="ARBA00022741"/>
    </source>
</evidence>
<keyword evidence="2 5" id="KW-0493">Microtubule</keyword>
<evidence type="ECO:0000259" key="6">
    <source>
        <dbReference type="SMART" id="SM00864"/>
    </source>
</evidence>
<evidence type="ECO:0000313" key="7">
    <source>
        <dbReference type="EMBL" id="GME76318.1"/>
    </source>
</evidence>
<name>A0A9W6T4H6_CANBO</name>
<dbReference type="InterPro" id="IPR004057">
    <property type="entry name" value="Epsilon_tubulin"/>
</dbReference>
<comment type="similarity">
    <text evidence="1 5">Belongs to the tubulin family.</text>
</comment>
<reference evidence="7" key="1">
    <citation type="submission" date="2023-04" db="EMBL/GenBank/DDBJ databases">
        <title>Candida boidinii NBRC 10035.</title>
        <authorList>
            <person name="Ichikawa N."/>
            <person name="Sato H."/>
            <person name="Tonouchi N."/>
        </authorList>
    </citation>
    <scope>NUCLEOTIDE SEQUENCE</scope>
    <source>
        <strain evidence="7">NBRC 10035</strain>
    </source>
</reference>
<keyword evidence="8" id="KW-1185">Reference proteome</keyword>
<dbReference type="GO" id="GO:0005525">
    <property type="term" value="F:GTP binding"/>
    <property type="evidence" value="ECO:0007669"/>
    <property type="project" value="UniProtKB-UniRule"/>
</dbReference>
<dbReference type="InterPro" id="IPR003008">
    <property type="entry name" value="Tubulin_FtsZ_GTPase"/>
</dbReference>
<dbReference type="PANTHER" id="PTHR11588">
    <property type="entry name" value="TUBULIN"/>
    <property type="match status" value="1"/>
</dbReference>
<dbReference type="InterPro" id="IPR000217">
    <property type="entry name" value="Tubulin"/>
</dbReference>
<dbReference type="PROSITE" id="PS00227">
    <property type="entry name" value="TUBULIN"/>
    <property type="match status" value="1"/>
</dbReference>
<sequence length="243" mass="27320">MPGEIITLQVGQCGNQVGEQFWSQISKEHGISMQDQGKRNVGTNEFTDDLPEVFFQKLDDEKYTPRAILIDFEPRVVNGINNRYNNFFNPNNLFISGDGGGASNNWTQGYSLGNTHKEEIMDMVNKELNKCDSFEGFQMIHSVAGGTGSGCGSFLLEELNDMFDKNLITTYSVFPRMGVSSEVVVQPYNQILSLKRLIESSDVNIVFDNASLTSIASNNLKTDSPSYDDFFNTKFYTIYKRLC</sequence>
<proteinExistence type="inferred from homology"/>
<keyword evidence="3 5" id="KW-0547">Nucleotide-binding</keyword>
<dbReference type="Pfam" id="PF00091">
    <property type="entry name" value="Tubulin"/>
    <property type="match status" value="1"/>
</dbReference>
<evidence type="ECO:0000256" key="4">
    <source>
        <dbReference type="ARBA" id="ARBA00023134"/>
    </source>
</evidence>
<protein>
    <submittedName>
        <fullName evidence="7">Unnamed protein product</fullName>
    </submittedName>
</protein>
<organism evidence="7 8">
    <name type="scientific">Candida boidinii</name>
    <name type="common">Yeast</name>
    <dbReference type="NCBI Taxonomy" id="5477"/>
    <lineage>
        <taxon>Eukaryota</taxon>
        <taxon>Fungi</taxon>
        <taxon>Dikarya</taxon>
        <taxon>Ascomycota</taxon>
        <taxon>Saccharomycotina</taxon>
        <taxon>Pichiomycetes</taxon>
        <taxon>Pichiales</taxon>
        <taxon>Pichiaceae</taxon>
        <taxon>Ogataea</taxon>
        <taxon>Ogataea/Candida clade</taxon>
    </lineage>
</organism>
<dbReference type="SUPFAM" id="SSF52490">
    <property type="entry name" value="Tubulin nucleotide-binding domain-like"/>
    <property type="match status" value="1"/>
</dbReference>
<comment type="caution">
    <text evidence="7">The sequence shown here is derived from an EMBL/GenBank/DDBJ whole genome shotgun (WGS) entry which is preliminary data.</text>
</comment>
<dbReference type="InterPro" id="IPR036525">
    <property type="entry name" value="Tubulin/FtsZ_GTPase_sf"/>
</dbReference>
<dbReference type="InterPro" id="IPR017975">
    <property type="entry name" value="Tubulin_CS"/>
</dbReference>
<feature type="domain" description="Tubulin/FtsZ GTPase" evidence="6">
    <location>
        <begin position="51"/>
        <end position="242"/>
    </location>
</feature>
<evidence type="ECO:0000256" key="1">
    <source>
        <dbReference type="ARBA" id="ARBA00009636"/>
    </source>
</evidence>
<dbReference type="Proteomes" id="UP001165120">
    <property type="component" value="Unassembled WGS sequence"/>
</dbReference>
<dbReference type="PRINTS" id="PR01519">
    <property type="entry name" value="EPSLNTUBULIN"/>
</dbReference>
<dbReference type="Gene3D" id="3.40.50.1440">
    <property type="entry name" value="Tubulin/FtsZ, GTPase domain"/>
    <property type="match status" value="1"/>
</dbReference>
<keyword evidence="4 5" id="KW-0342">GTP-binding</keyword>